<dbReference type="PANTHER" id="PTHR43537:SF45">
    <property type="entry name" value="GNTR FAMILY REGULATORY PROTEIN"/>
    <property type="match status" value="1"/>
</dbReference>
<feature type="domain" description="HTH gntR-type" evidence="4">
    <location>
        <begin position="5"/>
        <end position="72"/>
    </location>
</feature>
<dbReference type="InterPro" id="IPR011711">
    <property type="entry name" value="GntR_C"/>
</dbReference>
<dbReference type="SUPFAM" id="SSF46785">
    <property type="entry name" value="Winged helix' DNA-binding domain"/>
    <property type="match status" value="1"/>
</dbReference>
<name>A0A1H5G8T3_9PSED</name>
<reference evidence="6 9" key="2">
    <citation type="submission" date="2018-03" db="EMBL/GenBank/DDBJ databases">
        <title>Draft genome sequence of the type strain of Pseudomonas palleroniana LMG 23076, isolated from rice in Cameroon.</title>
        <authorList>
            <person name="Tambong J.T."/>
        </authorList>
    </citation>
    <scope>NUCLEOTIDE SEQUENCE [LARGE SCALE GENOMIC DNA]</scope>
    <source>
        <strain evidence="6 9">LMG 23076</strain>
    </source>
</reference>
<dbReference type="Proteomes" id="UP000423257">
    <property type="component" value="Unassembled WGS sequence"/>
</dbReference>
<dbReference type="SUPFAM" id="SSF48008">
    <property type="entry name" value="GntR ligand-binding domain-like"/>
    <property type="match status" value="1"/>
</dbReference>
<evidence type="ECO:0000313" key="10">
    <source>
        <dbReference type="Proteomes" id="UP000423257"/>
    </source>
</evidence>
<organism evidence="7 8">
    <name type="scientific">Pseudomonas palleroniana</name>
    <dbReference type="NCBI Taxonomy" id="191390"/>
    <lineage>
        <taxon>Bacteria</taxon>
        <taxon>Pseudomonadati</taxon>
        <taxon>Pseudomonadota</taxon>
        <taxon>Gammaproteobacteria</taxon>
        <taxon>Pseudomonadales</taxon>
        <taxon>Pseudomonadaceae</taxon>
        <taxon>Pseudomonas</taxon>
    </lineage>
</organism>
<dbReference type="RefSeq" id="WP_090372225.1">
    <property type="nucleotide sequence ID" value="NZ_FNUA01000002.1"/>
</dbReference>
<dbReference type="InterPro" id="IPR036388">
    <property type="entry name" value="WH-like_DNA-bd_sf"/>
</dbReference>
<evidence type="ECO:0000313" key="7">
    <source>
        <dbReference type="EMBL" id="SEE12065.1"/>
    </source>
</evidence>
<evidence type="ECO:0000313" key="5">
    <source>
        <dbReference type="EMBL" id="KAB0565282.1"/>
    </source>
</evidence>
<dbReference type="EMBL" id="FNUA01000002">
    <property type="protein sequence ID" value="SEE12065.1"/>
    <property type="molecule type" value="Genomic_DNA"/>
</dbReference>
<evidence type="ECO:0000256" key="1">
    <source>
        <dbReference type="ARBA" id="ARBA00023015"/>
    </source>
</evidence>
<protein>
    <submittedName>
        <fullName evidence="7">DNA-binding transcriptional regulator, GntR family</fullName>
    </submittedName>
    <submittedName>
        <fullName evidence="5">GntR family transcriptional regulator</fullName>
    </submittedName>
</protein>
<dbReference type="InterPro" id="IPR000524">
    <property type="entry name" value="Tscrpt_reg_HTH_GntR"/>
</dbReference>
<evidence type="ECO:0000313" key="6">
    <source>
        <dbReference type="EMBL" id="PTC31865.1"/>
    </source>
</evidence>
<dbReference type="SMART" id="SM00345">
    <property type="entry name" value="HTH_GNTR"/>
    <property type="match status" value="1"/>
</dbReference>
<dbReference type="PANTHER" id="PTHR43537">
    <property type="entry name" value="TRANSCRIPTIONAL REGULATOR, GNTR FAMILY"/>
    <property type="match status" value="1"/>
</dbReference>
<evidence type="ECO:0000313" key="9">
    <source>
        <dbReference type="Proteomes" id="UP000240476"/>
    </source>
</evidence>
<keyword evidence="3" id="KW-0804">Transcription</keyword>
<evidence type="ECO:0000259" key="4">
    <source>
        <dbReference type="PROSITE" id="PS50949"/>
    </source>
</evidence>
<evidence type="ECO:0000313" key="8">
    <source>
        <dbReference type="Proteomes" id="UP000199129"/>
    </source>
</evidence>
<dbReference type="GO" id="GO:0003677">
    <property type="term" value="F:DNA binding"/>
    <property type="evidence" value="ECO:0007669"/>
    <property type="project" value="UniProtKB-KW"/>
</dbReference>
<dbReference type="EMBL" id="VZPQ01000012">
    <property type="protein sequence ID" value="KAB0565282.1"/>
    <property type="molecule type" value="Genomic_DNA"/>
</dbReference>
<dbReference type="InterPro" id="IPR008920">
    <property type="entry name" value="TF_FadR/GntR_C"/>
</dbReference>
<evidence type="ECO:0000256" key="2">
    <source>
        <dbReference type="ARBA" id="ARBA00023125"/>
    </source>
</evidence>
<keyword evidence="9" id="KW-1185">Reference proteome</keyword>
<reference evidence="5 10" key="3">
    <citation type="submission" date="2019-09" db="EMBL/GenBank/DDBJ databases">
        <title>Draft genome sequences of 48 bacterial type strains from the CCUG.</title>
        <authorList>
            <person name="Tunovic T."/>
            <person name="Pineiro-Iglesias B."/>
            <person name="Unosson C."/>
            <person name="Inganas E."/>
            <person name="Ohlen M."/>
            <person name="Cardew S."/>
            <person name="Jensie-Markopoulos S."/>
            <person name="Salva-Serra F."/>
            <person name="Jaen-Luchoro D."/>
            <person name="Karlsson R."/>
            <person name="Svensson-Stadler L."/>
            <person name="Chun J."/>
            <person name="Moore E."/>
        </authorList>
    </citation>
    <scope>NUCLEOTIDE SEQUENCE [LARGE SCALE GENOMIC DNA]</scope>
    <source>
        <strain evidence="5 10">CCUG 51524</strain>
    </source>
</reference>
<reference evidence="7 8" key="1">
    <citation type="submission" date="2016-10" db="EMBL/GenBank/DDBJ databases">
        <authorList>
            <person name="de Groot N.N."/>
        </authorList>
    </citation>
    <scope>NUCLEOTIDE SEQUENCE [LARGE SCALE GENOMIC DNA]</scope>
    <source>
        <strain evidence="7 8">BS3265</strain>
    </source>
</reference>
<sequence length="214" mass="24432">MSLSLSLADQIVRELRADIIGGRLSPGMSLIEMDLVKGYNASRNTIREALHRLSQERLTRYVRNKGVMVRRVERKEVHDLFMVRRTLELQAIAQSRALTNSQSECMQSSIEAAGLACEREDWRAVATHSLVFHQQIVGLMCSTLFDDFFAQIIAQLRLMFCAAPNEQCFQLPWLERDQEIYTLLVGNNKLAALEAMSLYLDDSERLSLALFDHP</sequence>
<proteinExistence type="predicted"/>
<keyword evidence="1" id="KW-0805">Transcription regulation</keyword>
<accession>A0A1H5G8T3</accession>
<dbReference type="Proteomes" id="UP000199129">
    <property type="component" value="Unassembled WGS sequence"/>
</dbReference>
<gene>
    <name evidence="6" type="ORF">C9383_02095</name>
    <name evidence="5" type="ORF">F7R03_19145</name>
    <name evidence="7" type="ORF">SAMN04490198_0586</name>
</gene>
<dbReference type="Proteomes" id="UP000240476">
    <property type="component" value="Unassembled WGS sequence"/>
</dbReference>
<dbReference type="Gene3D" id="1.10.10.10">
    <property type="entry name" value="Winged helix-like DNA-binding domain superfamily/Winged helix DNA-binding domain"/>
    <property type="match status" value="1"/>
</dbReference>
<dbReference type="EMBL" id="PYWX01000007">
    <property type="protein sequence ID" value="PTC31865.1"/>
    <property type="molecule type" value="Genomic_DNA"/>
</dbReference>
<dbReference type="Pfam" id="PF07729">
    <property type="entry name" value="FCD"/>
    <property type="match status" value="1"/>
</dbReference>
<dbReference type="InterPro" id="IPR036390">
    <property type="entry name" value="WH_DNA-bd_sf"/>
</dbReference>
<dbReference type="Gene3D" id="1.20.120.530">
    <property type="entry name" value="GntR ligand-binding domain-like"/>
    <property type="match status" value="1"/>
</dbReference>
<keyword evidence="2 7" id="KW-0238">DNA-binding</keyword>
<dbReference type="CDD" id="cd07377">
    <property type="entry name" value="WHTH_GntR"/>
    <property type="match status" value="1"/>
</dbReference>
<evidence type="ECO:0000256" key="3">
    <source>
        <dbReference type="ARBA" id="ARBA00023163"/>
    </source>
</evidence>
<dbReference type="PROSITE" id="PS50949">
    <property type="entry name" value="HTH_GNTR"/>
    <property type="match status" value="1"/>
</dbReference>
<dbReference type="GO" id="GO:0003700">
    <property type="term" value="F:DNA-binding transcription factor activity"/>
    <property type="evidence" value="ECO:0007669"/>
    <property type="project" value="InterPro"/>
</dbReference>
<dbReference type="Pfam" id="PF00392">
    <property type="entry name" value="GntR"/>
    <property type="match status" value="1"/>
</dbReference>
<dbReference type="AlphaFoldDB" id="A0A1H5G8T3"/>